<feature type="transmembrane region" description="Helical" evidence="7">
    <location>
        <begin position="111"/>
        <end position="133"/>
    </location>
</feature>
<dbReference type="KEGG" id="bbae:FRD01_23735"/>
<comment type="subcellular location">
    <subcellularLocation>
        <location evidence="1">Cell membrane</location>
        <topology evidence="1">Multi-pass membrane protein</topology>
    </subcellularLocation>
</comment>
<feature type="region of interest" description="Disordered" evidence="6">
    <location>
        <begin position="459"/>
        <end position="499"/>
    </location>
</feature>
<feature type="transmembrane region" description="Helical" evidence="7">
    <location>
        <begin position="53"/>
        <end position="77"/>
    </location>
</feature>
<feature type="transmembrane region" description="Helical" evidence="7">
    <location>
        <begin position="218"/>
        <end position="242"/>
    </location>
</feature>
<dbReference type="PANTHER" id="PTHR30213:SF0">
    <property type="entry name" value="UPF0761 MEMBRANE PROTEIN YIHY"/>
    <property type="match status" value="1"/>
</dbReference>
<feature type="compositionally biased region" description="Polar residues" evidence="6">
    <location>
        <begin position="517"/>
        <end position="542"/>
    </location>
</feature>
<keyword evidence="9" id="KW-1185">Reference proteome</keyword>
<protein>
    <submittedName>
        <fullName evidence="8">YihY family inner membrane protein</fullName>
    </submittedName>
</protein>
<dbReference type="EMBL" id="CP042467">
    <property type="protein sequence ID" value="QED30190.1"/>
    <property type="molecule type" value="Genomic_DNA"/>
</dbReference>
<sequence>MGEKASAWKRFRGGDWDDIPGWQFNVLVPLLSVGFAIREFFRDRAMILASSLAYTTAISLVPLLSVVTSALAIFGAFDESNQSLVFYLEPVFPSAASQAAEHLSLFAQTSAASVGGISALIFLVIAIFLFMDIERAFNAIWHARNDRPILRKILTFYFVVTFGPVLASTSVGLTARTQLVVDRFGLETGFLVSIVPFFIAFLLFTLMNQLLPNTKVHWSAAIAGGLFTALAFEAVKFGFNVYVSQVILESYNKIYGALGLIPLCLIWIYICWILVLLGAELAYTIQNLRTIVEVDAAKERTPLKQKRNIYNPLVGLEILAPVARHFKGGHGALKEADLIRQTGYDENFLREVVAELESLGAVKAVEVENDERAVMPAKMLDDVSLVPIAEHFFDFTEPNSVPMQKLQGDIRRVTLEQLGGKTALALVPHNDHFLRSWTPPEYPEELVSGAHARQAYLDPDADASQSAEIPKSTNSSPLSGHSSTEGKALSRSEDTSASIEVSDELVVEAIEAPKPAPSSSTALRQETARLQTQESSTDTQDSLKARLKRSLSAPKPEPEEIDIDLGDDWAEIDLEDMSDIDAQLRETAELSVDKSGESA</sequence>
<reference evidence="8 9" key="1">
    <citation type="submission" date="2019-08" db="EMBL/GenBank/DDBJ databases">
        <authorList>
            <person name="Liang Q."/>
        </authorList>
    </citation>
    <scope>NUCLEOTIDE SEQUENCE [LARGE SCALE GENOMIC DNA]</scope>
    <source>
        <strain evidence="8 9">V1718</strain>
    </source>
</reference>
<dbReference type="RefSeq" id="WP_146963663.1">
    <property type="nucleotide sequence ID" value="NZ_CP042467.1"/>
</dbReference>
<dbReference type="NCBIfam" id="TIGR00765">
    <property type="entry name" value="yihY_not_rbn"/>
    <property type="match status" value="1"/>
</dbReference>
<evidence type="ECO:0000256" key="1">
    <source>
        <dbReference type="ARBA" id="ARBA00004651"/>
    </source>
</evidence>
<feature type="transmembrane region" description="Helical" evidence="7">
    <location>
        <begin position="22"/>
        <end position="41"/>
    </location>
</feature>
<feature type="transmembrane region" description="Helical" evidence="7">
    <location>
        <begin position="154"/>
        <end position="176"/>
    </location>
</feature>
<keyword evidence="4 7" id="KW-1133">Transmembrane helix</keyword>
<feature type="region of interest" description="Disordered" evidence="6">
    <location>
        <begin position="512"/>
        <end position="564"/>
    </location>
</feature>
<name>A0A5B8XX70_9DELT</name>
<feature type="transmembrane region" description="Helical" evidence="7">
    <location>
        <begin position="254"/>
        <end position="279"/>
    </location>
</feature>
<organism evidence="8 9">
    <name type="scientific">Microvenator marinus</name>
    <dbReference type="NCBI Taxonomy" id="2600177"/>
    <lineage>
        <taxon>Bacteria</taxon>
        <taxon>Deltaproteobacteria</taxon>
        <taxon>Bradymonadales</taxon>
        <taxon>Microvenatoraceae</taxon>
        <taxon>Microvenator</taxon>
    </lineage>
</organism>
<evidence type="ECO:0000256" key="5">
    <source>
        <dbReference type="ARBA" id="ARBA00023136"/>
    </source>
</evidence>
<keyword evidence="5 7" id="KW-0472">Membrane</keyword>
<dbReference type="InterPro" id="IPR017039">
    <property type="entry name" value="Virul_fac_BrkB"/>
</dbReference>
<dbReference type="AlphaFoldDB" id="A0A5B8XX70"/>
<keyword evidence="3 7" id="KW-0812">Transmembrane</keyword>
<keyword evidence="2" id="KW-1003">Cell membrane</keyword>
<evidence type="ECO:0000256" key="3">
    <source>
        <dbReference type="ARBA" id="ARBA00022692"/>
    </source>
</evidence>
<evidence type="ECO:0000256" key="2">
    <source>
        <dbReference type="ARBA" id="ARBA00022475"/>
    </source>
</evidence>
<evidence type="ECO:0000313" key="8">
    <source>
        <dbReference type="EMBL" id="QED30190.1"/>
    </source>
</evidence>
<evidence type="ECO:0000256" key="6">
    <source>
        <dbReference type="SAM" id="MobiDB-lite"/>
    </source>
</evidence>
<accession>A0A5B8XX70</accession>
<dbReference type="Pfam" id="PF03631">
    <property type="entry name" value="Virul_fac_BrkB"/>
    <property type="match status" value="1"/>
</dbReference>
<dbReference type="Proteomes" id="UP000321595">
    <property type="component" value="Chromosome"/>
</dbReference>
<evidence type="ECO:0000313" key="9">
    <source>
        <dbReference type="Proteomes" id="UP000321595"/>
    </source>
</evidence>
<proteinExistence type="predicted"/>
<evidence type="ECO:0000256" key="7">
    <source>
        <dbReference type="SAM" id="Phobius"/>
    </source>
</evidence>
<dbReference type="GO" id="GO:0005886">
    <property type="term" value="C:plasma membrane"/>
    <property type="evidence" value="ECO:0007669"/>
    <property type="project" value="UniProtKB-SubCell"/>
</dbReference>
<dbReference type="PANTHER" id="PTHR30213">
    <property type="entry name" value="INNER MEMBRANE PROTEIN YHJD"/>
    <property type="match status" value="1"/>
</dbReference>
<evidence type="ECO:0000256" key="4">
    <source>
        <dbReference type="ARBA" id="ARBA00022989"/>
    </source>
</evidence>
<dbReference type="OrthoDB" id="9808671at2"/>
<gene>
    <name evidence="8" type="ORF">FRD01_23735</name>
</gene>
<feature type="compositionally biased region" description="Polar residues" evidence="6">
    <location>
        <begin position="463"/>
        <end position="485"/>
    </location>
</feature>
<feature type="transmembrane region" description="Helical" evidence="7">
    <location>
        <begin position="188"/>
        <end position="206"/>
    </location>
</feature>